<feature type="region of interest" description="Disordered" evidence="1">
    <location>
        <begin position="96"/>
        <end position="132"/>
    </location>
</feature>
<dbReference type="PANTHER" id="PTHR31827">
    <property type="entry name" value="EMB|CAB89363.1"/>
    <property type="match status" value="1"/>
</dbReference>
<evidence type="ECO:0000313" key="3">
    <source>
        <dbReference type="Proteomes" id="UP000709295"/>
    </source>
</evidence>
<gene>
    <name evidence="2" type="ORF">JG688_00011878</name>
</gene>
<evidence type="ECO:0000256" key="1">
    <source>
        <dbReference type="SAM" id="MobiDB-lite"/>
    </source>
</evidence>
<keyword evidence="3" id="KW-1185">Reference proteome</keyword>
<dbReference type="Proteomes" id="UP000709295">
    <property type="component" value="Unassembled WGS sequence"/>
</dbReference>
<evidence type="ECO:0000313" key="2">
    <source>
        <dbReference type="EMBL" id="KAG6955438.1"/>
    </source>
</evidence>
<accession>A0A8J5IC77</accession>
<protein>
    <submittedName>
        <fullName evidence="2">Uncharacterized protein</fullName>
    </submittedName>
</protein>
<reference evidence="2" key="1">
    <citation type="submission" date="2021-01" db="EMBL/GenBank/DDBJ databases">
        <title>Phytophthora aleatoria, a newly-described species from Pinus radiata is distinct from Phytophthora cactorum isolates based on comparative genomics.</title>
        <authorList>
            <person name="Mcdougal R."/>
            <person name="Panda P."/>
            <person name="Williams N."/>
            <person name="Studholme D.J."/>
        </authorList>
    </citation>
    <scope>NUCLEOTIDE SEQUENCE</scope>
    <source>
        <strain evidence="2">NZFS 4037</strain>
    </source>
</reference>
<organism evidence="2 3">
    <name type="scientific">Phytophthora aleatoria</name>
    <dbReference type="NCBI Taxonomy" id="2496075"/>
    <lineage>
        <taxon>Eukaryota</taxon>
        <taxon>Sar</taxon>
        <taxon>Stramenopiles</taxon>
        <taxon>Oomycota</taxon>
        <taxon>Peronosporomycetes</taxon>
        <taxon>Peronosporales</taxon>
        <taxon>Peronosporaceae</taxon>
        <taxon>Phytophthora</taxon>
    </lineage>
</organism>
<feature type="region of interest" description="Disordered" evidence="1">
    <location>
        <begin position="1"/>
        <end position="50"/>
    </location>
</feature>
<dbReference type="EMBL" id="JAENGY010000870">
    <property type="protein sequence ID" value="KAG6955438.1"/>
    <property type="molecule type" value="Genomic_DNA"/>
</dbReference>
<dbReference type="AlphaFoldDB" id="A0A8J5IC77"/>
<sequence length="199" mass="20733">MAVADTREGRGTKRSRSETSVQTESKKIGRPSHGGSQCSHPGCNNKAQAKGKCRTHTEGGRCSYSGCDKQAQFKGLCAGHGGRRICSRPGCEKKVASKGKCGDHGGGRPGSYQKRHKSTRSAADKRSQQEDSTFSLLASTAAVMPPASFADSHGSMVSLLLGESFLAMAGTVMPTATSGESAGQNPQRTASDIISEALV</sequence>
<feature type="compositionally biased region" description="Basic and acidic residues" evidence="1">
    <location>
        <begin position="1"/>
        <end position="17"/>
    </location>
</feature>
<name>A0A8J5IC77_9STRA</name>
<proteinExistence type="predicted"/>
<feature type="compositionally biased region" description="Polar residues" evidence="1">
    <location>
        <begin position="176"/>
        <end position="192"/>
    </location>
</feature>
<feature type="region of interest" description="Disordered" evidence="1">
    <location>
        <begin position="176"/>
        <end position="199"/>
    </location>
</feature>
<comment type="caution">
    <text evidence="2">The sequence shown here is derived from an EMBL/GenBank/DDBJ whole genome shotgun (WGS) entry which is preliminary data.</text>
</comment>
<feature type="compositionally biased region" description="Basic and acidic residues" evidence="1">
    <location>
        <begin position="96"/>
        <end position="106"/>
    </location>
</feature>
<dbReference type="PANTHER" id="PTHR31827:SF1">
    <property type="entry name" value="EMB|CAB89363.1"/>
    <property type="match status" value="1"/>
</dbReference>